<sequence>MRFSIITVSDSCSNGTAVDKSGPLLVELIRESEKLKEAPQVSGPHLIPDEKEEIVKILRSLCGECDVIITTGGTGWAPRDVTPEATNEVIERRCGGLETAIHVRSLQITPFAALSRLSAGIFQKTLIVNFPGSAKAVKECWEVLETVVDHGVSLLIEADQSQVHKKIQSS</sequence>
<dbReference type="CDD" id="cd00886">
    <property type="entry name" value="MogA_MoaB"/>
    <property type="match status" value="1"/>
</dbReference>
<organism evidence="6 7">
    <name type="scientific">Mesorhabditis belari</name>
    <dbReference type="NCBI Taxonomy" id="2138241"/>
    <lineage>
        <taxon>Eukaryota</taxon>
        <taxon>Metazoa</taxon>
        <taxon>Ecdysozoa</taxon>
        <taxon>Nematoda</taxon>
        <taxon>Chromadorea</taxon>
        <taxon>Rhabditida</taxon>
        <taxon>Rhabditina</taxon>
        <taxon>Rhabditomorpha</taxon>
        <taxon>Rhabditoidea</taxon>
        <taxon>Rhabditidae</taxon>
        <taxon>Mesorhabditinae</taxon>
        <taxon>Mesorhabditis</taxon>
    </lineage>
</organism>
<dbReference type="InterPro" id="IPR036425">
    <property type="entry name" value="MoaB/Mog-like_dom_sf"/>
</dbReference>
<dbReference type="PROSITE" id="PS01078">
    <property type="entry name" value="MOCF_BIOSYNTHESIS_1"/>
    <property type="match status" value="1"/>
</dbReference>
<dbReference type="SUPFAM" id="SSF53218">
    <property type="entry name" value="Molybdenum cofactor biosynthesis proteins"/>
    <property type="match status" value="1"/>
</dbReference>
<accession>A0AAF3EY54</accession>
<dbReference type="PANTHER" id="PTHR43764:SF1">
    <property type="entry name" value="MOLYBDOPTERIN MOLYBDOTRANSFERASE"/>
    <property type="match status" value="1"/>
</dbReference>
<dbReference type="GO" id="GO:0061599">
    <property type="term" value="F:molybdopterin molybdotransferase activity"/>
    <property type="evidence" value="ECO:0007669"/>
    <property type="project" value="UniProtKB-EC"/>
</dbReference>
<dbReference type="InterPro" id="IPR051920">
    <property type="entry name" value="MPT_Adenylyltrnsfr/MoaC-Rel"/>
</dbReference>
<dbReference type="SMART" id="SM00852">
    <property type="entry name" value="MoCF_biosynth"/>
    <property type="match status" value="1"/>
</dbReference>
<dbReference type="Pfam" id="PF00994">
    <property type="entry name" value="MoCF_biosynth"/>
    <property type="match status" value="1"/>
</dbReference>
<evidence type="ECO:0000259" key="5">
    <source>
        <dbReference type="SMART" id="SM00852"/>
    </source>
</evidence>
<dbReference type="Gene3D" id="3.40.980.10">
    <property type="entry name" value="MoaB/Mog-like domain"/>
    <property type="match status" value="1"/>
</dbReference>
<protein>
    <recommendedName>
        <fullName evidence="3">molybdopterin molybdotransferase</fullName>
        <ecNumber evidence="3">2.10.1.1</ecNumber>
    </recommendedName>
</protein>
<dbReference type="NCBIfam" id="TIGR00177">
    <property type="entry name" value="molyb_syn"/>
    <property type="match status" value="1"/>
</dbReference>
<dbReference type="GO" id="GO:0006777">
    <property type="term" value="P:Mo-molybdopterin cofactor biosynthetic process"/>
    <property type="evidence" value="ECO:0007669"/>
    <property type="project" value="UniProtKB-KW"/>
</dbReference>
<comment type="pathway">
    <text evidence="1">Cofactor biosynthesis; molybdopterin biosynthesis.</text>
</comment>
<evidence type="ECO:0000313" key="6">
    <source>
        <dbReference type="Proteomes" id="UP000887575"/>
    </source>
</evidence>
<dbReference type="InterPro" id="IPR001453">
    <property type="entry name" value="MoaB/Mog_dom"/>
</dbReference>
<comment type="similarity">
    <text evidence="2">In the N-terminal section; belongs to the MoaB/Mog family.</text>
</comment>
<evidence type="ECO:0000256" key="1">
    <source>
        <dbReference type="ARBA" id="ARBA00005046"/>
    </source>
</evidence>
<dbReference type="Proteomes" id="UP000887575">
    <property type="component" value="Unassembled WGS sequence"/>
</dbReference>
<name>A0AAF3EY54_9BILA</name>
<dbReference type="AlphaFoldDB" id="A0AAF3EY54"/>
<dbReference type="InterPro" id="IPR008284">
    <property type="entry name" value="MoCF_biosynth_CS"/>
</dbReference>
<keyword evidence="4" id="KW-0501">Molybdenum cofactor biosynthesis</keyword>
<evidence type="ECO:0000256" key="3">
    <source>
        <dbReference type="ARBA" id="ARBA00013269"/>
    </source>
</evidence>
<dbReference type="WBParaSite" id="MBELARI_LOCUS18467">
    <property type="protein sequence ID" value="MBELARI_LOCUS18467"/>
    <property type="gene ID" value="MBELARI_LOCUS18467"/>
</dbReference>
<feature type="domain" description="MoaB/Mog" evidence="5">
    <location>
        <begin position="4"/>
        <end position="151"/>
    </location>
</feature>
<dbReference type="EC" id="2.10.1.1" evidence="3"/>
<evidence type="ECO:0000256" key="2">
    <source>
        <dbReference type="ARBA" id="ARBA00007589"/>
    </source>
</evidence>
<evidence type="ECO:0000256" key="4">
    <source>
        <dbReference type="ARBA" id="ARBA00023150"/>
    </source>
</evidence>
<dbReference type="PANTHER" id="PTHR43764">
    <property type="entry name" value="MOLYBDENUM COFACTOR BIOSYNTHESIS"/>
    <property type="match status" value="1"/>
</dbReference>
<keyword evidence="6" id="KW-1185">Reference proteome</keyword>
<reference evidence="7" key="1">
    <citation type="submission" date="2024-02" db="UniProtKB">
        <authorList>
            <consortium name="WormBaseParasite"/>
        </authorList>
    </citation>
    <scope>IDENTIFICATION</scope>
</reference>
<proteinExistence type="inferred from homology"/>
<evidence type="ECO:0000313" key="7">
    <source>
        <dbReference type="WBParaSite" id="MBELARI_LOCUS18467"/>
    </source>
</evidence>